<sequence length="318" mass="35648">MFGYDQKPGTKYQFDWEPDVRGYAIPVTLINGIRPGKTVLLTAQIHSGEYPGTVALIRLAQKLEPSQVSGRLIIMPLVNISGFYARTHAVLPEDGANLNQNYPGSPDGSPGERIAHCFATKIFPKVDFVLDLHSGDVTETLTPCLFYSDIMESQILPIARYLRVPYLIRSTATTGHYSWPGHHLKIPGILLERGHGGRCLEHWVEEDQRDVLSCLQALGVLPACHLTPYQDQWIMRHSVYLESRHSGLWYPKVEAGQFVKKGQCLGYVEDHFGNLLERYEAQADGIVYYYTHCLAILKGQPLAAYGVVTEMAQIKKHG</sequence>
<dbReference type="GO" id="GO:0016811">
    <property type="term" value="F:hydrolase activity, acting on carbon-nitrogen (but not peptide) bonds, in linear amides"/>
    <property type="evidence" value="ECO:0007669"/>
    <property type="project" value="InterPro"/>
</dbReference>
<evidence type="ECO:0000313" key="6">
    <source>
        <dbReference type="EMBL" id="HIU14307.1"/>
    </source>
</evidence>
<evidence type="ECO:0000256" key="3">
    <source>
        <dbReference type="ARBA" id="ARBA00022801"/>
    </source>
</evidence>
<dbReference type="GO" id="GO:0016788">
    <property type="term" value="F:hydrolase activity, acting on ester bonds"/>
    <property type="evidence" value="ECO:0007669"/>
    <property type="project" value="InterPro"/>
</dbReference>
<evidence type="ECO:0000256" key="4">
    <source>
        <dbReference type="ARBA" id="ARBA00022833"/>
    </source>
</evidence>
<name>A0A9D1L1S9_9FIRM</name>
<evidence type="ECO:0000256" key="1">
    <source>
        <dbReference type="ARBA" id="ARBA00001947"/>
    </source>
</evidence>
<comment type="caution">
    <text evidence="6">The sequence shown here is derived from an EMBL/GenBank/DDBJ whole genome shotgun (WGS) entry which is preliminary data.</text>
</comment>
<dbReference type="Gene3D" id="3.40.630.10">
    <property type="entry name" value="Zn peptidases"/>
    <property type="match status" value="1"/>
</dbReference>
<dbReference type="AlphaFoldDB" id="A0A9D1L1S9"/>
<dbReference type="Pfam" id="PF24827">
    <property type="entry name" value="AstE_AspA_cat"/>
    <property type="match status" value="1"/>
</dbReference>
<gene>
    <name evidence="6" type="ORF">IAD15_09590</name>
</gene>
<dbReference type="SUPFAM" id="SSF53187">
    <property type="entry name" value="Zn-dependent exopeptidases"/>
    <property type="match status" value="1"/>
</dbReference>
<proteinExistence type="predicted"/>
<evidence type="ECO:0000313" key="7">
    <source>
        <dbReference type="Proteomes" id="UP000824175"/>
    </source>
</evidence>
<evidence type="ECO:0000259" key="5">
    <source>
        <dbReference type="Pfam" id="PF24827"/>
    </source>
</evidence>
<dbReference type="Proteomes" id="UP000824175">
    <property type="component" value="Unassembled WGS sequence"/>
</dbReference>
<dbReference type="PANTHER" id="PTHR37326">
    <property type="entry name" value="BLL3975 PROTEIN"/>
    <property type="match status" value="1"/>
</dbReference>
<keyword evidence="2" id="KW-0479">Metal-binding</keyword>
<protein>
    <submittedName>
        <fullName evidence="6">Succinylglutamate desuccinylase/aspartoacylase family protein</fullName>
    </submittedName>
</protein>
<dbReference type="EMBL" id="DVMJ01000081">
    <property type="protein sequence ID" value="HIU14307.1"/>
    <property type="molecule type" value="Genomic_DNA"/>
</dbReference>
<dbReference type="InterPro" id="IPR055438">
    <property type="entry name" value="AstE_AspA_cat"/>
</dbReference>
<accession>A0A9D1L1S9</accession>
<feature type="domain" description="Succinylglutamate desuccinylase/Aspartoacylase catalytic" evidence="5">
    <location>
        <begin position="35"/>
        <end position="217"/>
    </location>
</feature>
<keyword evidence="4" id="KW-0862">Zinc</keyword>
<organism evidence="6 7">
    <name type="scientific">Candidatus Fimiplasma intestinipullorum</name>
    <dbReference type="NCBI Taxonomy" id="2840825"/>
    <lineage>
        <taxon>Bacteria</taxon>
        <taxon>Bacillati</taxon>
        <taxon>Bacillota</taxon>
        <taxon>Clostridia</taxon>
        <taxon>Eubacteriales</taxon>
        <taxon>Candidatus Fimiplasma</taxon>
    </lineage>
</organism>
<keyword evidence="3" id="KW-0378">Hydrolase</keyword>
<dbReference type="GO" id="GO:0046872">
    <property type="term" value="F:metal ion binding"/>
    <property type="evidence" value="ECO:0007669"/>
    <property type="project" value="UniProtKB-KW"/>
</dbReference>
<comment type="cofactor">
    <cofactor evidence="1">
        <name>Zn(2+)</name>
        <dbReference type="ChEBI" id="CHEBI:29105"/>
    </cofactor>
</comment>
<reference evidence="6" key="1">
    <citation type="submission" date="2020-10" db="EMBL/GenBank/DDBJ databases">
        <authorList>
            <person name="Gilroy R."/>
        </authorList>
    </citation>
    <scope>NUCLEOTIDE SEQUENCE</scope>
    <source>
        <strain evidence="6">CHK195-11698</strain>
    </source>
</reference>
<reference evidence="6" key="2">
    <citation type="journal article" date="2021" name="PeerJ">
        <title>Extensive microbial diversity within the chicken gut microbiome revealed by metagenomics and culture.</title>
        <authorList>
            <person name="Gilroy R."/>
            <person name="Ravi A."/>
            <person name="Getino M."/>
            <person name="Pursley I."/>
            <person name="Horton D.L."/>
            <person name="Alikhan N.F."/>
            <person name="Baker D."/>
            <person name="Gharbi K."/>
            <person name="Hall N."/>
            <person name="Watson M."/>
            <person name="Adriaenssens E.M."/>
            <person name="Foster-Nyarko E."/>
            <person name="Jarju S."/>
            <person name="Secka A."/>
            <person name="Antonio M."/>
            <person name="Oren A."/>
            <person name="Chaudhuri R.R."/>
            <person name="La Ragione R."/>
            <person name="Hildebrand F."/>
            <person name="Pallen M.J."/>
        </authorList>
    </citation>
    <scope>NUCLEOTIDE SEQUENCE</scope>
    <source>
        <strain evidence="6">CHK195-11698</strain>
    </source>
</reference>
<dbReference type="PIRSF" id="PIRSF039012">
    <property type="entry name" value="ASP"/>
    <property type="match status" value="1"/>
</dbReference>
<evidence type="ECO:0000256" key="2">
    <source>
        <dbReference type="ARBA" id="ARBA00022723"/>
    </source>
</evidence>
<dbReference type="PANTHER" id="PTHR37326:SF1">
    <property type="entry name" value="BLL3975 PROTEIN"/>
    <property type="match status" value="1"/>
</dbReference>
<dbReference type="InterPro" id="IPR043795">
    <property type="entry name" value="N-alpha-Ac-DABA-like"/>
</dbReference>
<dbReference type="InterPro" id="IPR053138">
    <property type="entry name" value="N-alpha-Ac-DABA_deacetylase"/>
</dbReference>